<dbReference type="Gene3D" id="3.10.580.10">
    <property type="entry name" value="CBS-domain"/>
    <property type="match status" value="1"/>
</dbReference>
<evidence type="ECO:0000259" key="3">
    <source>
        <dbReference type="PROSITE" id="PS51371"/>
    </source>
</evidence>
<evidence type="ECO:0000256" key="1">
    <source>
        <dbReference type="ARBA" id="ARBA00023122"/>
    </source>
</evidence>
<keyword evidence="1 2" id="KW-0129">CBS domain</keyword>
<sequence length="87" mass="9404">MALGVISERDRVFGTGAELDEQPAEDVMNPDVAWVSAKDTIRDVAARMDEAGVRHLPVRDQRGTVVGRVSARDLLSVLADPATTETE</sequence>
<dbReference type="InterPro" id="IPR046342">
    <property type="entry name" value="CBS_dom_sf"/>
</dbReference>
<dbReference type="RefSeq" id="WP_185065953.1">
    <property type="nucleotide sequence ID" value="NZ_BAABJP010000026.1"/>
</dbReference>
<dbReference type="InterPro" id="IPR051257">
    <property type="entry name" value="Diverse_CBS-Domain"/>
</dbReference>
<name>A0ABP9QI06_9PSEU</name>
<evidence type="ECO:0000256" key="2">
    <source>
        <dbReference type="PROSITE-ProRule" id="PRU00703"/>
    </source>
</evidence>
<comment type="caution">
    <text evidence="4">The sequence shown here is derived from an EMBL/GenBank/DDBJ whole genome shotgun (WGS) entry which is preliminary data.</text>
</comment>
<reference evidence="5" key="1">
    <citation type="journal article" date="2019" name="Int. J. Syst. Evol. Microbiol.">
        <title>The Global Catalogue of Microorganisms (GCM) 10K type strain sequencing project: providing services to taxonomists for standard genome sequencing and annotation.</title>
        <authorList>
            <consortium name="The Broad Institute Genomics Platform"/>
            <consortium name="The Broad Institute Genome Sequencing Center for Infectious Disease"/>
            <person name="Wu L."/>
            <person name="Ma J."/>
        </authorList>
    </citation>
    <scope>NUCLEOTIDE SEQUENCE [LARGE SCALE GENOMIC DNA]</scope>
    <source>
        <strain evidence="5">JCM 18303</strain>
    </source>
</reference>
<protein>
    <recommendedName>
        <fullName evidence="3">CBS domain-containing protein</fullName>
    </recommendedName>
</protein>
<proteinExistence type="predicted"/>
<dbReference type="PANTHER" id="PTHR43080">
    <property type="entry name" value="CBS DOMAIN-CONTAINING PROTEIN CBSX3, MITOCHONDRIAL"/>
    <property type="match status" value="1"/>
</dbReference>
<feature type="domain" description="CBS" evidence="3">
    <location>
        <begin position="28"/>
        <end position="85"/>
    </location>
</feature>
<accession>A0ABP9QI06</accession>
<dbReference type="PANTHER" id="PTHR43080:SF2">
    <property type="entry name" value="CBS DOMAIN-CONTAINING PROTEIN"/>
    <property type="match status" value="1"/>
</dbReference>
<dbReference type="PROSITE" id="PS51371">
    <property type="entry name" value="CBS"/>
    <property type="match status" value="1"/>
</dbReference>
<dbReference type="SMART" id="SM00116">
    <property type="entry name" value="CBS"/>
    <property type="match status" value="1"/>
</dbReference>
<dbReference type="Proteomes" id="UP001428817">
    <property type="component" value="Unassembled WGS sequence"/>
</dbReference>
<gene>
    <name evidence="4" type="ORF">GCM10023321_47400</name>
</gene>
<keyword evidence="5" id="KW-1185">Reference proteome</keyword>
<dbReference type="SUPFAM" id="SSF54631">
    <property type="entry name" value="CBS-domain pair"/>
    <property type="match status" value="1"/>
</dbReference>
<dbReference type="Pfam" id="PF00571">
    <property type="entry name" value="CBS"/>
    <property type="match status" value="1"/>
</dbReference>
<organism evidence="4 5">
    <name type="scientific">Pseudonocardia eucalypti</name>
    <dbReference type="NCBI Taxonomy" id="648755"/>
    <lineage>
        <taxon>Bacteria</taxon>
        <taxon>Bacillati</taxon>
        <taxon>Actinomycetota</taxon>
        <taxon>Actinomycetes</taxon>
        <taxon>Pseudonocardiales</taxon>
        <taxon>Pseudonocardiaceae</taxon>
        <taxon>Pseudonocardia</taxon>
    </lineage>
</organism>
<evidence type="ECO:0000313" key="4">
    <source>
        <dbReference type="EMBL" id="GAA5162189.1"/>
    </source>
</evidence>
<dbReference type="InterPro" id="IPR000644">
    <property type="entry name" value="CBS_dom"/>
</dbReference>
<evidence type="ECO:0000313" key="5">
    <source>
        <dbReference type="Proteomes" id="UP001428817"/>
    </source>
</evidence>
<dbReference type="EMBL" id="BAABJP010000026">
    <property type="protein sequence ID" value="GAA5162189.1"/>
    <property type="molecule type" value="Genomic_DNA"/>
</dbReference>